<dbReference type="GO" id="GO:0004252">
    <property type="term" value="F:serine-type endopeptidase activity"/>
    <property type="evidence" value="ECO:0007669"/>
    <property type="project" value="InterPro"/>
</dbReference>
<organism evidence="20 21">
    <name type="scientific">Tupaia chinensis</name>
    <name type="common">Chinese tree shrew</name>
    <name type="synonym">Tupaia belangeri chinensis</name>
    <dbReference type="NCBI Taxonomy" id="246437"/>
    <lineage>
        <taxon>Eukaryota</taxon>
        <taxon>Metazoa</taxon>
        <taxon>Chordata</taxon>
        <taxon>Craniata</taxon>
        <taxon>Vertebrata</taxon>
        <taxon>Euteleostomi</taxon>
        <taxon>Mammalia</taxon>
        <taxon>Eutheria</taxon>
        <taxon>Euarchontoglires</taxon>
        <taxon>Scandentia</taxon>
        <taxon>Tupaiidae</taxon>
        <taxon>Tupaia</taxon>
    </lineage>
</organism>
<keyword evidence="8 14" id="KW-0378">Hydrolase</keyword>
<evidence type="ECO:0000256" key="9">
    <source>
        <dbReference type="ARBA" id="ARBA00022825"/>
    </source>
</evidence>
<dbReference type="FunFam" id="1.20.1270.60:FF:000167">
    <property type="entry name" value="Bridging integrator 2"/>
    <property type="match status" value="1"/>
</dbReference>
<dbReference type="GO" id="GO:0005737">
    <property type="term" value="C:cytoplasm"/>
    <property type="evidence" value="ECO:0007669"/>
    <property type="project" value="UniProtKB-SubCell"/>
</dbReference>
<dbReference type="FunFam" id="2.40.10.10:FF:000122">
    <property type="entry name" value="Chymotrypsin-like elastase family member 1"/>
    <property type="match status" value="1"/>
</dbReference>
<dbReference type="EMBL" id="KB366456">
    <property type="protein sequence ID" value="ELV10844.1"/>
    <property type="molecule type" value="Genomic_DNA"/>
</dbReference>
<dbReference type="InterPro" id="IPR001254">
    <property type="entry name" value="Trypsin_dom"/>
</dbReference>
<evidence type="ECO:0000256" key="3">
    <source>
        <dbReference type="ARBA" id="ARBA00004613"/>
    </source>
</evidence>
<evidence type="ECO:0000256" key="8">
    <source>
        <dbReference type="ARBA" id="ARBA00022801"/>
    </source>
</evidence>
<dbReference type="GO" id="GO:0001891">
    <property type="term" value="C:phagocytic cup"/>
    <property type="evidence" value="ECO:0007669"/>
    <property type="project" value="UniProtKB-SubCell"/>
</dbReference>
<feature type="coiled-coil region" evidence="15">
    <location>
        <begin position="352"/>
        <end position="424"/>
    </location>
</feature>
<keyword evidence="6 14" id="KW-0645">Protease</keyword>
<feature type="compositionally biased region" description="Pro residues" evidence="16">
    <location>
        <begin position="649"/>
        <end position="658"/>
    </location>
</feature>
<dbReference type="CDD" id="cd00190">
    <property type="entry name" value="Tryp_SPc"/>
    <property type="match status" value="1"/>
</dbReference>
<feature type="compositionally biased region" description="Low complexity" evidence="16">
    <location>
        <begin position="609"/>
        <end position="621"/>
    </location>
</feature>
<dbReference type="GO" id="GO:0006911">
    <property type="term" value="P:phagocytosis, engulfment"/>
    <property type="evidence" value="ECO:0007669"/>
    <property type="project" value="TreeGrafter"/>
</dbReference>
<dbReference type="PROSITE" id="PS50240">
    <property type="entry name" value="TRYPSIN_DOM"/>
    <property type="match status" value="1"/>
</dbReference>
<evidence type="ECO:0000313" key="21">
    <source>
        <dbReference type="Proteomes" id="UP000011518"/>
    </source>
</evidence>
<dbReference type="InterPro" id="IPR003005">
    <property type="entry name" value="Amphiphysin"/>
</dbReference>
<feature type="compositionally biased region" description="Basic and acidic residues" evidence="16">
    <location>
        <begin position="538"/>
        <end position="550"/>
    </location>
</feature>
<dbReference type="GO" id="GO:0005543">
    <property type="term" value="F:phospholipid binding"/>
    <property type="evidence" value="ECO:0007669"/>
    <property type="project" value="TreeGrafter"/>
</dbReference>
<dbReference type="PANTHER" id="PTHR46514">
    <property type="entry name" value="AMPHIPHYSIN"/>
    <property type="match status" value="1"/>
</dbReference>
<dbReference type="InterPro" id="IPR048886">
    <property type="entry name" value="Bin2_C"/>
</dbReference>
<dbReference type="Pfam" id="PF00089">
    <property type="entry name" value="Trypsin"/>
    <property type="match status" value="1"/>
</dbReference>
<dbReference type="GO" id="GO:0042995">
    <property type="term" value="C:cell projection"/>
    <property type="evidence" value="ECO:0007669"/>
    <property type="project" value="UniProtKB-SubCell"/>
</dbReference>
<dbReference type="STRING" id="246437.L8Y6Z0"/>
<feature type="chain" id="PRO_5003998262" description="Bridging integrator 2" evidence="17">
    <location>
        <begin position="17"/>
        <end position="766"/>
    </location>
</feature>
<evidence type="ECO:0000256" key="16">
    <source>
        <dbReference type="SAM" id="MobiDB-lite"/>
    </source>
</evidence>
<dbReference type="PROSITE" id="PS00134">
    <property type="entry name" value="TRYPSIN_HIS"/>
    <property type="match status" value="1"/>
</dbReference>
<sequence>MLRFLVFAALVLYGHSTQDFPETNARVVGGTEARRNSWPSQISLQYLSGGSWYHTCGGTLIRQNWVMTAAHCVDSQMTFRVVVGDHSLSQNDGTEQYVNVQKIVIHPYWNSNNVAAGYDIALLRLAYSVTLNGYVQLGVLPQEGTILANNSPCYITGWGRTKTNGQLAQNLQQAYLPTVDYATCSSSSYWGSTVKNTMVCAGGDGVRSGCQGDSGGPLHCLVNGQYSVHGVTSFVSSQGCNVARKPTVFTRVSAYISWINNVLQKLGKTVETKDERFEQSANNFYQQQAEGHKLYKDLKNFLSAVKVMHESSKRVSETLQEIYSSEWEGHEELKAIVGNNDLLWEDYEEKLADQALRTMENYVAQFSEIKERIAKRGRKLVDYDSARHHLEAVQNAKKKDEAKTAKAEEEFNKAQIVFEDLNQELLEELPILYNSRIGCYVTIFQNISNLRDVFFKEMSKLNHNLYEVMSKLEKQHSNKVFVVKGLSSSSRRSLVISSPVRTSTVSSPLTSPTSPSALSLTSESESVSAAEELTPDAAKGEGNSEIKEESLKDEEIEEHGSEASSSEDDEPLSGCSDPTQAQPSPTSEDGKSQEEVLPCSPAPSPGRALPPSEQPSSSLPEVILRTRTSSEGSEQLKKKASIQRTSAPPSRPPPPRATPSPRTSSGRSSPPASGGSSPTSPRASLEPGTPSPRASLEASPNPEPPEKPIRTPEAREKENIHNLDPEELCISPTLMDSQVRADLFESLFPFLTSKEITFTIVRLPFS</sequence>
<dbReference type="Pfam" id="PF03114">
    <property type="entry name" value="BAR"/>
    <property type="match status" value="1"/>
</dbReference>
<dbReference type="SUPFAM" id="SSF103657">
    <property type="entry name" value="BAR/IMD domain-like"/>
    <property type="match status" value="1"/>
</dbReference>
<dbReference type="GO" id="GO:0005576">
    <property type="term" value="C:extracellular region"/>
    <property type="evidence" value="ECO:0007669"/>
    <property type="project" value="UniProtKB-SubCell"/>
</dbReference>
<dbReference type="InterPro" id="IPR033116">
    <property type="entry name" value="TRYPSIN_SER"/>
</dbReference>
<feature type="compositionally biased region" description="Low complexity" evidence="16">
    <location>
        <begin position="659"/>
        <end position="684"/>
    </location>
</feature>
<dbReference type="SMART" id="SM00721">
    <property type="entry name" value="BAR"/>
    <property type="match status" value="1"/>
</dbReference>
<evidence type="ECO:0000256" key="15">
    <source>
        <dbReference type="SAM" id="Coils"/>
    </source>
</evidence>
<dbReference type="GO" id="GO:0006508">
    <property type="term" value="P:proteolysis"/>
    <property type="evidence" value="ECO:0007669"/>
    <property type="project" value="UniProtKB-KW"/>
</dbReference>
<evidence type="ECO:0000256" key="1">
    <source>
        <dbReference type="ARBA" id="ARBA00004231"/>
    </source>
</evidence>
<dbReference type="PROSITE" id="PS51021">
    <property type="entry name" value="BAR"/>
    <property type="match status" value="1"/>
</dbReference>
<dbReference type="Gene3D" id="2.40.10.10">
    <property type="entry name" value="Trypsin-like serine proteases"/>
    <property type="match status" value="2"/>
</dbReference>
<dbReference type="Proteomes" id="UP000011518">
    <property type="component" value="Unassembled WGS sequence"/>
</dbReference>
<feature type="domain" description="Peptidase S1" evidence="18">
    <location>
        <begin position="27"/>
        <end position="264"/>
    </location>
</feature>
<accession>L8Y6Z0</accession>
<keyword evidence="9 14" id="KW-0720">Serine protease</keyword>
<dbReference type="InterPro" id="IPR046984">
    <property type="entry name" value="BAR_Bin2"/>
</dbReference>
<evidence type="ECO:0000256" key="13">
    <source>
        <dbReference type="ARBA" id="ARBA00072987"/>
    </source>
</evidence>
<evidence type="ECO:0000256" key="7">
    <source>
        <dbReference type="ARBA" id="ARBA00022729"/>
    </source>
</evidence>
<dbReference type="PROSITE" id="PS00135">
    <property type="entry name" value="TRYPSIN_SER"/>
    <property type="match status" value="1"/>
</dbReference>
<reference evidence="21" key="1">
    <citation type="submission" date="2012-07" db="EMBL/GenBank/DDBJ databases">
        <title>Genome of the Chinese tree shrew, a rising model animal genetically related to primates.</title>
        <authorList>
            <person name="Zhang G."/>
            <person name="Fan Y."/>
            <person name="Yao Y."/>
            <person name="Huang Z."/>
        </authorList>
    </citation>
    <scope>NUCLEOTIDE SEQUENCE [LARGE SCALE GENOMIC DNA]</scope>
</reference>
<dbReference type="GO" id="GO:0071800">
    <property type="term" value="P:podosome assembly"/>
    <property type="evidence" value="ECO:0007669"/>
    <property type="project" value="TreeGrafter"/>
</dbReference>
<dbReference type="SMART" id="SM00020">
    <property type="entry name" value="Tryp_SPc"/>
    <property type="match status" value="1"/>
</dbReference>
<keyword evidence="21" id="KW-1185">Reference proteome</keyword>
<name>L8Y6Z0_TUPCH</name>
<keyword evidence="5" id="KW-0964">Secreted</keyword>
<dbReference type="PANTHER" id="PTHR46514:SF1">
    <property type="entry name" value="BRIDGING INTEGRATOR 2"/>
    <property type="match status" value="1"/>
</dbReference>
<evidence type="ECO:0000256" key="6">
    <source>
        <dbReference type="ARBA" id="ARBA00022670"/>
    </source>
</evidence>
<feature type="compositionally biased region" description="Basic and acidic residues" evidence="16">
    <location>
        <begin position="704"/>
        <end position="724"/>
    </location>
</feature>
<dbReference type="MEROPS" id="S01.153"/>
<proteinExistence type="predicted"/>
<feature type="compositionally biased region" description="Polar residues" evidence="16">
    <location>
        <begin position="576"/>
        <end position="587"/>
    </location>
</feature>
<dbReference type="InterPro" id="IPR004148">
    <property type="entry name" value="BAR_dom"/>
</dbReference>
<keyword evidence="10" id="KW-0865">Zymogen</keyword>
<evidence type="ECO:0000256" key="10">
    <source>
        <dbReference type="ARBA" id="ARBA00023145"/>
    </source>
</evidence>
<dbReference type="InterPro" id="IPR043504">
    <property type="entry name" value="Peptidase_S1_PA_chymotrypsin"/>
</dbReference>
<dbReference type="CDD" id="cd07612">
    <property type="entry name" value="BAR_Bin2"/>
    <property type="match status" value="1"/>
</dbReference>
<reference evidence="21" key="2">
    <citation type="journal article" date="2013" name="Nat. Commun.">
        <title>Genome of the Chinese tree shrew.</title>
        <authorList>
            <person name="Fan Y."/>
            <person name="Huang Z.Y."/>
            <person name="Cao C.C."/>
            <person name="Chen C.S."/>
            <person name="Chen Y.X."/>
            <person name="Fan D.D."/>
            <person name="He J."/>
            <person name="Hou H.L."/>
            <person name="Hu L."/>
            <person name="Hu X.T."/>
            <person name="Jiang X.T."/>
            <person name="Lai R."/>
            <person name="Lang Y.S."/>
            <person name="Liang B."/>
            <person name="Liao S.G."/>
            <person name="Mu D."/>
            <person name="Ma Y.Y."/>
            <person name="Niu Y.Y."/>
            <person name="Sun X.Q."/>
            <person name="Xia J.Q."/>
            <person name="Xiao J."/>
            <person name="Xiong Z.Q."/>
            <person name="Xu L."/>
            <person name="Yang L."/>
            <person name="Zhang Y."/>
            <person name="Zhao W."/>
            <person name="Zhao X.D."/>
            <person name="Zheng Y.T."/>
            <person name="Zhou J.M."/>
            <person name="Zhu Y.B."/>
            <person name="Zhang G.J."/>
            <person name="Wang J."/>
            <person name="Yao Y.G."/>
        </authorList>
    </citation>
    <scope>NUCLEOTIDE SEQUENCE [LARGE SCALE GENOMIC DNA]</scope>
</reference>
<comment type="subcellular location">
    <subcellularLocation>
        <location evidence="1">Cell projection</location>
        <location evidence="1">Phagocytic cup</location>
    </subcellularLocation>
    <subcellularLocation>
        <location evidence="12">Cell projection</location>
        <location evidence="12">Podosome membrane</location>
        <topology evidence="12">Peripheral membrane protein</topology>
        <orientation evidence="12">Cytoplasmic side</orientation>
    </subcellularLocation>
    <subcellularLocation>
        <location evidence="2">Cytoplasm</location>
    </subcellularLocation>
    <subcellularLocation>
        <location evidence="3">Secreted</location>
    </subcellularLocation>
</comment>
<dbReference type="GO" id="GO:0002102">
    <property type="term" value="C:podosome"/>
    <property type="evidence" value="ECO:0007669"/>
    <property type="project" value="TreeGrafter"/>
</dbReference>
<dbReference type="Pfam" id="PF21532">
    <property type="entry name" value="Bin2_C"/>
    <property type="match status" value="1"/>
</dbReference>
<dbReference type="Gene3D" id="1.20.1270.60">
    <property type="entry name" value="Arfaptin homology (AH) domain/BAR domain"/>
    <property type="match status" value="1"/>
</dbReference>
<dbReference type="InterPro" id="IPR027267">
    <property type="entry name" value="AH/BAR_dom_sf"/>
</dbReference>
<evidence type="ECO:0000256" key="11">
    <source>
        <dbReference type="ARBA" id="ARBA00023157"/>
    </source>
</evidence>
<feature type="region of interest" description="Disordered" evidence="16">
    <location>
        <begin position="497"/>
        <end position="725"/>
    </location>
</feature>
<evidence type="ECO:0000256" key="12">
    <source>
        <dbReference type="ARBA" id="ARBA00060370"/>
    </source>
</evidence>
<dbReference type="GO" id="GO:0097320">
    <property type="term" value="P:plasma membrane tubulation"/>
    <property type="evidence" value="ECO:0007669"/>
    <property type="project" value="TreeGrafter"/>
</dbReference>
<evidence type="ECO:0000259" key="18">
    <source>
        <dbReference type="PROSITE" id="PS50240"/>
    </source>
</evidence>
<dbReference type="PRINTS" id="PR01251">
    <property type="entry name" value="AMPHIPHYSIN"/>
</dbReference>
<evidence type="ECO:0000256" key="14">
    <source>
        <dbReference type="RuleBase" id="RU363034"/>
    </source>
</evidence>
<evidence type="ECO:0000313" key="20">
    <source>
        <dbReference type="EMBL" id="ELV10844.1"/>
    </source>
</evidence>
<evidence type="ECO:0000256" key="4">
    <source>
        <dbReference type="ARBA" id="ARBA00022490"/>
    </source>
</evidence>
<evidence type="ECO:0000256" key="5">
    <source>
        <dbReference type="ARBA" id="ARBA00022525"/>
    </source>
</evidence>
<keyword evidence="4" id="KW-0963">Cytoplasm</keyword>
<dbReference type="AlphaFoldDB" id="L8Y6Z0"/>
<protein>
    <recommendedName>
        <fullName evidence="13">Bridging integrator 2</fullName>
    </recommendedName>
</protein>
<feature type="compositionally biased region" description="Low complexity" evidence="16">
    <location>
        <begin position="497"/>
        <end position="532"/>
    </location>
</feature>
<dbReference type="FunFam" id="2.40.10.10:FF:000017">
    <property type="entry name" value="Chymotrypsin-like elastase family member 1"/>
    <property type="match status" value="1"/>
</dbReference>
<dbReference type="SUPFAM" id="SSF50494">
    <property type="entry name" value="Trypsin-like serine proteases"/>
    <property type="match status" value="1"/>
</dbReference>
<keyword evidence="7 17" id="KW-0732">Signal</keyword>
<gene>
    <name evidence="20" type="ORF">TREES_T100013760</name>
</gene>
<dbReference type="InterPro" id="IPR018114">
    <property type="entry name" value="TRYPSIN_HIS"/>
</dbReference>
<dbReference type="eggNOG" id="KOG3771">
    <property type="taxonomic scope" value="Eukaryota"/>
</dbReference>
<dbReference type="FunCoup" id="L8Y6Z0">
    <property type="interactions" value="143"/>
</dbReference>
<dbReference type="InterPro" id="IPR009003">
    <property type="entry name" value="Peptidase_S1_PA"/>
</dbReference>
<evidence type="ECO:0000256" key="2">
    <source>
        <dbReference type="ARBA" id="ARBA00004496"/>
    </source>
</evidence>
<keyword evidence="11" id="KW-1015">Disulfide bond</keyword>
<evidence type="ECO:0000259" key="19">
    <source>
        <dbReference type="PROSITE" id="PS51021"/>
    </source>
</evidence>
<feature type="signal peptide" evidence="17">
    <location>
        <begin position="1"/>
        <end position="16"/>
    </location>
</feature>
<feature type="domain" description="BAR" evidence="19">
    <location>
        <begin position="262"/>
        <end position="478"/>
    </location>
</feature>
<evidence type="ECO:0000256" key="17">
    <source>
        <dbReference type="SAM" id="SignalP"/>
    </source>
</evidence>
<dbReference type="InParanoid" id="L8Y6Z0"/>
<keyword evidence="15" id="KW-0175">Coiled coil</keyword>